<evidence type="ECO:0000313" key="4">
    <source>
        <dbReference type="Proteomes" id="UP000185511"/>
    </source>
</evidence>
<reference evidence="4" key="1">
    <citation type="submission" date="2016-06" db="EMBL/GenBank/DDBJ databases">
        <title>Complete genome sequence of Actinoalloteichus fjordicus DSM 46855 (=ADI127-17), type strain of the new species Actinoalloteichus fjordicus.</title>
        <authorList>
            <person name="Ruckert C."/>
            <person name="Nouioui I."/>
            <person name="Willmese J."/>
            <person name="van Wezel G."/>
            <person name="Klenk H.-P."/>
            <person name="Kalinowski J."/>
            <person name="Zotchev S.B."/>
        </authorList>
    </citation>
    <scope>NUCLEOTIDE SEQUENCE [LARGE SCALE GENOMIC DNA]</scope>
    <source>
        <strain evidence="4">ADI127-7</strain>
    </source>
</reference>
<proteinExistence type="predicted"/>
<protein>
    <recommendedName>
        <fullName evidence="2">PLL-like beta propeller domain-containing protein</fullName>
    </recommendedName>
</protein>
<feature type="compositionally biased region" description="Low complexity" evidence="1">
    <location>
        <begin position="563"/>
        <end position="580"/>
    </location>
</feature>
<dbReference type="Proteomes" id="UP000185511">
    <property type="component" value="Chromosome"/>
</dbReference>
<dbReference type="KEGG" id="acad:UA74_22085"/>
<dbReference type="CDD" id="cd22954">
    <property type="entry name" value="PLL_lectin"/>
    <property type="match status" value="1"/>
</dbReference>
<evidence type="ECO:0000259" key="2">
    <source>
        <dbReference type="Pfam" id="PF26607"/>
    </source>
</evidence>
<dbReference type="EMBL" id="CP016076">
    <property type="protein sequence ID" value="APU16435.1"/>
    <property type="molecule type" value="Genomic_DNA"/>
</dbReference>
<dbReference type="AlphaFoldDB" id="A0AAC9LHH2"/>
<name>A0AAC9LHH2_9PSEU</name>
<accession>A0AAC9LHH2</accession>
<evidence type="ECO:0000256" key="1">
    <source>
        <dbReference type="SAM" id="MobiDB-lite"/>
    </source>
</evidence>
<evidence type="ECO:0000313" key="3">
    <source>
        <dbReference type="EMBL" id="APU16435.1"/>
    </source>
</evidence>
<dbReference type="InterPro" id="IPR058502">
    <property type="entry name" value="PLL-like_beta-prop"/>
</dbReference>
<keyword evidence="4" id="KW-1185">Reference proteome</keyword>
<feature type="region of interest" description="Disordered" evidence="1">
    <location>
        <begin position="42"/>
        <end position="82"/>
    </location>
</feature>
<feature type="domain" description="PLL-like beta propeller" evidence="2">
    <location>
        <begin position="223"/>
        <end position="560"/>
    </location>
</feature>
<sequence>MSAADRPPHGRHRPRPWRLMIVPIAVLALLGGTLGTAVAGESTARPTGQAGPGQPDEQTEDERPRTNAQDISPLACPSIPPNHDPAVIETVYRVGLSMSVSDKVMLAGFEAGWVESHMNNLPCGDRDSLGVFQQRPSQGWGTPDQIMDVSYASRSFFTQAKIMEPRHPDLSAGLLADSVQRSCCPWRYDEAEGRARAMIEEARLAVGPGIPSAQDLREFTTTGSAVASATSVDGRIEVFASNGSGTLHRWQTAPADGRPGGGGWSEWVSTGGPADARIALSRAPDGRIEQFALTPHALWHRFQTTLDGAWSGWSQFGPGGSDLATAVSRDGRLEVFVVHDIGIRHRWQTSPADGRPNGGGWSEWAETGGPGGAQVVLDVAPDGRLEQFAVTSAATWHRHQINLDGAWSSWSEFGAGGTDLTTVAGFDGRLEVFVADAGGVRHRWQTSPADGRPGGGAWSEWVATGGPGAARLTVALAPGGRLEQFATTSGGIRHRYQTDLAGNWSAWTDFGPGGSDLAATVNADGRIEVFLAAHSGALQARWHTIPADGTPGGGTWSGWGAFSAQARSAQARSTQARPAQPSAQTR</sequence>
<dbReference type="SUPFAM" id="SSF89372">
    <property type="entry name" value="Fucose-specific lectin"/>
    <property type="match status" value="2"/>
</dbReference>
<dbReference type="Pfam" id="PF26607">
    <property type="entry name" value="DUF8189"/>
    <property type="match status" value="1"/>
</dbReference>
<organism evidence="3 4">
    <name type="scientific">Actinoalloteichus fjordicus</name>
    <dbReference type="NCBI Taxonomy" id="1612552"/>
    <lineage>
        <taxon>Bacteria</taxon>
        <taxon>Bacillati</taxon>
        <taxon>Actinomycetota</taxon>
        <taxon>Actinomycetes</taxon>
        <taxon>Pseudonocardiales</taxon>
        <taxon>Pseudonocardiaceae</taxon>
        <taxon>Actinoalloteichus</taxon>
    </lineage>
</organism>
<gene>
    <name evidence="3" type="ORF">UA74_22085</name>
</gene>
<feature type="region of interest" description="Disordered" evidence="1">
    <location>
        <begin position="563"/>
        <end position="586"/>
    </location>
</feature>